<comment type="catalytic activity">
    <reaction evidence="10 11">
        <text>a lipid X + a UDP-2-N,3-O-bis[(3R)-3-hydroxyacyl]-alpha-D-glucosamine = a lipid A disaccharide + UDP + H(+)</text>
        <dbReference type="Rhea" id="RHEA:67828"/>
        <dbReference type="ChEBI" id="CHEBI:15378"/>
        <dbReference type="ChEBI" id="CHEBI:58223"/>
        <dbReference type="ChEBI" id="CHEBI:137748"/>
        <dbReference type="ChEBI" id="CHEBI:176338"/>
        <dbReference type="ChEBI" id="CHEBI:176343"/>
        <dbReference type="EC" id="2.4.1.182"/>
    </reaction>
</comment>
<dbReference type="InterPro" id="IPR003835">
    <property type="entry name" value="Glyco_trans_19"/>
</dbReference>
<evidence type="ECO:0000256" key="11">
    <source>
        <dbReference type="HAMAP-Rule" id="MF_00392"/>
    </source>
</evidence>
<dbReference type="GO" id="GO:0016020">
    <property type="term" value="C:membrane"/>
    <property type="evidence" value="ECO:0007669"/>
    <property type="project" value="GOC"/>
</dbReference>
<evidence type="ECO:0000256" key="9">
    <source>
        <dbReference type="ARBA" id="ARBA00023098"/>
    </source>
</evidence>
<evidence type="ECO:0000313" key="13">
    <source>
        <dbReference type="Proteomes" id="UP001169862"/>
    </source>
</evidence>
<comment type="function">
    <text evidence="1 11">Condensation of UDP-2,3-diacylglucosamine and 2,3-diacylglucosamine-1-phosphate to form lipid A disaccharide, a precursor of lipid A, a phosphorylated glycolipid that anchors the lipopolysaccharide to the outer membrane of the cell.</text>
</comment>
<evidence type="ECO:0000256" key="2">
    <source>
        <dbReference type="ARBA" id="ARBA00007868"/>
    </source>
</evidence>
<gene>
    <name evidence="11 12" type="primary">lpxB</name>
    <name evidence="12" type="ORF">Q4490_15240</name>
</gene>
<evidence type="ECO:0000256" key="10">
    <source>
        <dbReference type="ARBA" id="ARBA00048975"/>
    </source>
</evidence>
<evidence type="ECO:0000256" key="4">
    <source>
        <dbReference type="ARBA" id="ARBA00020902"/>
    </source>
</evidence>
<comment type="similarity">
    <text evidence="2 11">Belongs to the LpxB family.</text>
</comment>
<reference evidence="12" key="1">
    <citation type="submission" date="2023-07" db="EMBL/GenBank/DDBJ databases">
        <title>Genome content predicts the carbon catabolic preferences of heterotrophic bacteria.</title>
        <authorList>
            <person name="Gralka M."/>
        </authorList>
    </citation>
    <scope>NUCLEOTIDE SEQUENCE</scope>
    <source>
        <strain evidence="12">I2M16</strain>
    </source>
</reference>
<name>A0AAW7XNL8_9GAMM</name>
<dbReference type="EMBL" id="JAUOPG010000011">
    <property type="protein sequence ID" value="MDO6454923.1"/>
    <property type="molecule type" value="Genomic_DNA"/>
</dbReference>
<sequence length="387" mass="43201">MTALRIALVAGEASGDILGSGLISELSKRFPNSTFEGIGGDLMIAAGLVSRAPMERLSVMGLVEVLSRLPELLSLRKSLVQHWLKNPPDVFIGIDAPDFTLELERRLKEVGITTVHYVSPSVWAWKAKRIYKIKEAVDLLLALFPFEAQHYEKTQQRISFVGHPLADTIANDPKIPIARDTFQLASTQRVIGILPGSRSSEIRYLARPFLEAARLLWQHNNDLVFLLPAANEKRYEQLQRLIDESFSDLPVQLIMGRSREVMAASDVILIASGTATLEATLLKKPMVVGYKMAGLTYAIFSRMLKTPYVSLPNILAGEALVPEVLQKELTPERLCAEVEHWLDSSTDKHYVVERFSTIFEQLHKNADQQAADAIELLMKEKGILPHA</sequence>
<dbReference type="EC" id="2.4.1.182" evidence="3 11"/>
<evidence type="ECO:0000256" key="8">
    <source>
        <dbReference type="ARBA" id="ARBA00022679"/>
    </source>
</evidence>
<keyword evidence="5 11" id="KW-0444">Lipid biosynthesis</keyword>
<dbReference type="PANTHER" id="PTHR30372:SF4">
    <property type="entry name" value="LIPID-A-DISACCHARIDE SYNTHASE, MITOCHONDRIAL-RELATED"/>
    <property type="match status" value="1"/>
</dbReference>
<dbReference type="RefSeq" id="WP_303551806.1">
    <property type="nucleotide sequence ID" value="NZ_JAUOPG010000011.1"/>
</dbReference>
<evidence type="ECO:0000256" key="3">
    <source>
        <dbReference type="ARBA" id="ARBA00012687"/>
    </source>
</evidence>
<protein>
    <recommendedName>
        <fullName evidence="4 11">Lipid-A-disaccharide synthase</fullName>
        <ecNumber evidence="3 11">2.4.1.182</ecNumber>
    </recommendedName>
</protein>
<dbReference type="Pfam" id="PF02684">
    <property type="entry name" value="LpxB"/>
    <property type="match status" value="1"/>
</dbReference>
<keyword evidence="7 11" id="KW-0328">Glycosyltransferase</keyword>
<evidence type="ECO:0000256" key="6">
    <source>
        <dbReference type="ARBA" id="ARBA00022556"/>
    </source>
</evidence>
<dbReference type="SUPFAM" id="SSF53756">
    <property type="entry name" value="UDP-Glycosyltransferase/glycogen phosphorylase"/>
    <property type="match status" value="1"/>
</dbReference>
<dbReference type="PANTHER" id="PTHR30372">
    <property type="entry name" value="LIPID-A-DISACCHARIDE SYNTHASE"/>
    <property type="match status" value="1"/>
</dbReference>
<organism evidence="12 13">
    <name type="scientific">Neptunomonas phycophila</name>
    <dbReference type="NCBI Taxonomy" id="1572645"/>
    <lineage>
        <taxon>Bacteria</taxon>
        <taxon>Pseudomonadati</taxon>
        <taxon>Pseudomonadota</taxon>
        <taxon>Gammaproteobacteria</taxon>
        <taxon>Oceanospirillales</taxon>
        <taxon>Oceanospirillaceae</taxon>
        <taxon>Neptunomonas</taxon>
    </lineage>
</organism>
<comment type="pathway">
    <text evidence="11">Bacterial outer membrane biogenesis; LPS lipid A biosynthesis.</text>
</comment>
<dbReference type="AlphaFoldDB" id="A0AAW7XNL8"/>
<evidence type="ECO:0000313" key="12">
    <source>
        <dbReference type="EMBL" id="MDO6454923.1"/>
    </source>
</evidence>
<accession>A0AAW7XNL8</accession>
<dbReference type="NCBIfam" id="TIGR00215">
    <property type="entry name" value="lpxB"/>
    <property type="match status" value="1"/>
</dbReference>
<evidence type="ECO:0000256" key="5">
    <source>
        <dbReference type="ARBA" id="ARBA00022516"/>
    </source>
</evidence>
<dbReference type="GO" id="GO:0009245">
    <property type="term" value="P:lipid A biosynthetic process"/>
    <property type="evidence" value="ECO:0007669"/>
    <property type="project" value="UniProtKB-UniRule"/>
</dbReference>
<keyword evidence="9 11" id="KW-0443">Lipid metabolism</keyword>
<dbReference type="GO" id="GO:0008915">
    <property type="term" value="F:lipid-A-disaccharide synthase activity"/>
    <property type="evidence" value="ECO:0007669"/>
    <property type="project" value="UniProtKB-UniRule"/>
</dbReference>
<comment type="caution">
    <text evidence="12">The sequence shown here is derived from an EMBL/GenBank/DDBJ whole genome shotgun (WGS) entry which is preliminary data.</text>
</comment>
<proteinExistence type="inferred from homology"/>
<evidence type="ECO:0000256" key="7">
    <source>
        <dbReference type="ARBA" id="ARBA00022676"/>
    </source>
</evidence>
<keyword evidence="8 11" id="KW-0808">Transferase</keyword>
<dbReference type="Proteomes" id="UP001169862">
    <property type="component" value="Unassembled WGS sequence"/>
</dbReference>
<keyword evidence="6 11" id="KW-0441">Lipid A biosynthesis</keyword>
<dbReference type="GO" id="GO:0005543">
    <property type="term" value="F:phospholipid binding"/>
    <property type="evidence" value="ECO:0007669"/>
    <property type="project" value="TreeGrafter"/>
</dbReference>
<evidence type="ECO:0000256" key="1">
    <source>
        <dbReference type="ARBA" id="ARBA00002056"/>
    </source>
</evidence>
<dbReference type="HAMAP" id="MF_00392">
    <property type="entry name" value="LpxB"/>
    <property type="match status" value="1"/>
</dbReference>